<evidence type="ECO:0000313" key="2">
    <source>
        <dbReference type="EMBL" id="MCY1007651.1"/>
    </source>
</evidence>
<keyword evidence="2" id="KW-0489">Methyltransferase</keyword>
<dbReference type="SUPFAM" id="SSF53335">
    <property type="entry name" value="S-adenosyl-L-methionine-dependent methyltransferases"/>
    <property type="match status" value="1"/>
</dbReference>
<name>A0A9X3EPW5_9BACT</name>
<accession>A0A9X3EPW5</accession>
<dbReference type="GO" id="GO:0008168">
    <property type="term" value="F:methyltransferase activity"/>
    <property type="evidence" value="ECO:0007669"/>
    <property type="project" value="UniProtKB-KW"/>
</dbReference>
<feature type="domain" description="Methyltransferase" evidence="1">
    <location>
        <begin position="56"/>
        <end position="120"/>
    </location>
</feature>
<protein>
    <submittedName>
        <fullName evidence="2">Methyltransferase domain-containing protein</fullName>
    </submittedName>
</protein>
<proteinExistence type="predicted"/>
<gene>
    <name evidence="2" type="ORF">OV079_19270</name>
</gene>
<dbReference type="EMBL" id="JAPNKE010000002">
    <property type="protein sequence ID" value="MCY1007651.1"/>
    <property type="molecule type" value="Genomic_DNA"/>
</dbReference>
<keyword evidence="3" id="KW-1185">Reference proteome</keyword>
<organism evidence="2 3">
    <name type="scientific">Nannocystis pusilla</name>
    <dbReference type="NCBI Taxonomy" id="889268"/>
    <lineage>
        <taxon>Bacteria</taxon>
        <taxon>Pseudomonadati</taxon>
        <taxon>Myxococcota</taxon>
        <taxon>Polyangia</taxon>
        <taxon>Nannocystales</taxon>
        <taxon>Nannocystaceae</taxon>
        <taxon>Nannocystis</taxon>
    </lineage>
</organism>
<dbReference type="RefSeq" id="WP_267770294.1">
    <property type="nucleotide sequence ID" value="NZ_JAPNKE010000002.1"/>
</dbReference>
<dbReference type="Pfam" id="PF13649">
    <property type="entry name" value="Methyltransf_25"/>
    <property type="match status" value="1"/>
</dbReference>
<sequence length="123" mass="12738">MTGPDDRGHAEIEATYDMVARHYAAEYADDLAEKILDRALLSAFAEMVGRGALVGDLGCGPGFEARFLAELGLGVTGVDVSGGMIAEAQRLHAGVQGLEFVRGSLLALPFGDASLSGAVACIR</sequence>
<dbReference type="InterPro" id="IPR029063">
    <property type="entry name" value="SAM-dependent_MTases_sf"/>
</dbReference>
<dbReference type="InterPro" id="IPR041698">
    <property type="entry name" value="Methyltransf_25"/>
</dbReference>
<dbReference type="Proteomes" id="UP001150924">
    <property type="component" value="Unassembled WGS sequence"/>
</dbReference>
<evidence type="ECO:0000259" key="1">
    <source>
        <dbReference type="Pfam" id="PF13649"/>
    </source>
</evidence>
<evidence type="ECO:0000313" key="3">
    <source>
        <dbReference type="Proteomes" id="UP001150924"/>
    </source>
</evidence>
<dbReference type="AlphaFoldDB" id="A0A9X3EPW5"/>
<keyword evidence="2" id="KW-0808">Transferase</keyword>
<dbReference type="Gene3D" id="3.40.50.150">
    <property type="entry name" value="Vaccinia Virus protein VP39"/>
    <property type="match status" value="1"/>
</dbReference>
<comment type="caution">
    <text evidence="2">The sequence shown here is derived from an EMBL/GenBank/DDBJ whole genome shotgun (WGS) entry which is preliminary data.</text>
</comment>
<dbReference type="GO" id="GO:0032259">
    <property type="term" value="P:methylation"/>
    <property type="evidence" value="ECO:0007669"/>
    <property type="project" value="UniProtKB-KW"/>
</dbReference>
<dbReference type="CDD" id="cd02440">
    <property type="entry name" value="AdoMet_MTases"/>
    <property type="match status" value="1"/>
</dbReference>
<reference evidence="2" key="1">
    <citation type="submission" date="2022-11" db="EMBL/GenBank/DDBJ databases">
        <title>Minimal conservation of predation-associated metabolite biosynthetic gene clusters underscores biosynthetic potential of Myxococcota including descriptions for ten novel species: Archangium lansinium sp. nov., Myxococcus landrumus sp. nov., Nannocystis bai.</title>
        <authorList>
            <person name="Ahearne A."/>
            <person name="Stevens C."/>
            <person name="Phillips K."/>
        </authorList>
    </citation>
    <scope>NUCLEOTIDE SEQUENCE</scope>
    <source>
        <strain evidence="2">Na p29</strain>
    </source>
</reference>